<reference evidence="2 3" key="1">
    <citation type="journal article" date="2015" name="Int. J. Syst. Evol. Microbiol.">
        <title>Halomonas salicampi sp. nov., a halotolerant and alkalitolerant bacterium isolated from a saltern soil.</title>
        <authorList>
            <person name="Lee J.C."/>
            <person name="Kim Y.S."/>
            <person name="Yun B.S."/>
            <person name="Whang K.S."/>
        </authorList>
    </citation>
    <scope>NUCLEOTIDE SEQUENCE [LARGE SCALE GENOMIC DNA]</scope>
    <source>
        <strain evidence="2 3">BH103</strain>
    </source>
</reference>
<dbReference type="InterPro" id="IPR019734">
    <property type="entry name" value="TPR_rpt"/>
</dbReference>
<proteinExistence type="predicted"/>
<gene>
    <name evidence="2" type="ORF">HZS81_09630</name>
</gene>
<sequence length="593" mass="64981">MPLRLRALNIALLPLGAATILLSGCQLAPPFGGSGADNALVSDPMLSAPPITRGLDAKGLSTLLTAELAGQRGNYQVAAQGYMDASQRYPSSALGERATFAARFSESPELLQAAAERWRELAPSDTAPSRLLAAIMLQQGRWAESLEQRLAVTHAGDNGELTALAELAVADGAPLEPLLIRLREHLATPNAEALPHHSDALMATALIEASVGETQAARQRLEKAQALSPDALPLWLAKARLALETEEYAEARQAAKRGLELNPGDVRFILLLAQAEIRLNNISAAEAQTDALLASHGGSHDLRLALAQLYLEEGHSAPARRLLQPLIGQGDIPNLAYYLLGAIAEAEGEVDNALLYYRQVSEGEEFIPARANAARMLVAEDRLLDARAFLRIERMRFDQQFNALLMLEVQMLDELGQTDEADALLNREIERTPDDNTLLYQRAMRAWGDGDLTQMEADIKQILQNDPDDAMALNALGYTLADENVPGRLDEAQEMIERAHELDPDNPAVMDSLGWVYYRQGELERALPWLERAYAQIPDQEIAAHLAEVLHGLGRVEQARAILMEAMTYNREHPVIDALLKRHPELAPQDYQP</sequence>
<protein>
    <submittedName>
        <fullName evidence="2">Tetratricopeptide repeat protein</fullName>
    </submittedName>
</protein>
<dbReference type="Pfam" id="PF13432">
    <property type="entry name" value="TPR_16"/>
    <property type="match status" value="2"/>
</dbReference>
<dbReference type="RefSeq" id="WP_179930339.1">
    <property type="nucleotide sequence ID" value="NZ_JACCDF010000007.1"/>
</dbReference>
<accession>A0A7Z0LL85</accession>
<comment type="caution">
    <text evidence="2">The sequence shown here is derived from an EMBL/GenBank/DDBJ whole genome shotgun (WGS) entry which is preliminary data.</text>
</comment>
<evidence type="ECO:0000313" key="3">
    <source>
        <dbReference type="Proteomes" id="UP000586119"/>
    </source>
</evidence>
<dbReference type="Pfam" id="PF13181">
    <property type="entry name" value="TPR_8"/>
    <property type="match status" value="1"/>
</dbReference>
<dbReference type="SUPFAM" id="SSF48452">
    <property type="entry name" value="TPR-like"/>
    <property type="match status" value="2"/>
</dbReference>
<organism evidence="2 3">
    <name type="scientific">Vreelandella salicampi</name>
    <dbReference type="NCBI Taxonomy" id="1449798"/>
    <lineage>
        <taxon>Bacteria</taxon>
        <taxon>Pseudomonadati</taxon>
        <taxon>Pseudomonadota</taxon>
        <taxon>Gammaproteobacteria</taxon>
        <taxon>Oceanospirillales</taxon>
        <taxon>Halomonadaceae</taxon>
        <taxon>Vreelandella</taxon>
    </lineage>
</organism>
<evidence type="ECO:0000256" key="1">
    <source>
        <dbReference type="PROSITE-ProRule" id="PRU00339"/>
    </source>
</evidence>
<feature type="repeat" description="TPR" evidence="1">
    <location>
        <begin position="507"/>
        <end position="540"/>
    </location>
</feature>
<keyword evidence="1" id="KW-0802">TPR repeat</keyword>
<dbReference type="PROSITE" id="PS50005">
    <property type="entry name" value="TPR"/>
    <property type="match status" value="1"/>
</dbReference>
<keyword evidence="3" id="KW-1185">Reference proteome</keyword>
<dbReference type="AlphaFoldDB" id="A0A7Z0LL85"/>
<dbReference type="Gene3D" id="1.25.40.10">
    <property type="entry name" value="Tetratricopeptide repeat domain"/>
    <property type="match status" value="2"/>
</dbReference>
<name>A0A7Z0LL85_9GAMM</name>
<dbReference type="Proteomes" id="UP000586119">
    <property type="component" value="Unassembled WGS sequence"/>
</dbReference>
<dbReference type="InterPro" id="IPR011990">
    <property type="entry name" value="TPR-like_helical_dom_sf"/>
</dbReference>
<dbReference type="PANTHER" id="PTHR12558">
    <property type="entry name" value="CELL DIVISION CYCLE 16,23,27"/>
    <property type="match status" value="1"/>
</dbReference>
<dbReference type="PROSITE" id="PS51257">
    <property type="entry name" value="PROKAR_LIPOPROTEIN"/>
    <property type="match status" value="1"/>
</dbReference>
<dbReference type="EMBL" id="JACCDF010000007">
    <property type="protein sequence ID" value="NYS61017.1"/>
    <property type="molecule type" value="Genomic_DNA"/>
</dbReference>
<dbReference type="SMART" id="SM00028">
    <property type="entry name" value="TPR"/>
    <property type="match status" value="7"/>
</dbReference>
<evidence type="ECO:0000313" key="2">
    <source>
        <dbReference type="EMBL" id="NYS61017.1"/>
    </source>
</evidence>
<dbReference type="Pfam" id="PF14559">
    <property type="entry name" value="TPR_19"/>
    <property type="match status" value="1"/>
</dbReference>
<dbReference type="PANTHER" id="PTHR12558:SF13">
    <property type="entry name" value="CELL DIVISION CYCLE PROTEIN 27 HOMOLOG"/>
    <property type="match status" value="1"/>
</dbReference>